<comment type="subcellular location">
    <subcellularLocation>
        <location evidence="1">Membrane</location>
        <topology evidence="1">Multi-pass membrane protein</topology>
    </subcellularLocation>
</comment>
<feature type="transmembrane region" description="Helical" evidence="6">
    <location>
        <begin position="73"/>
        <end position="90"/>
    </location>
</feature>
<feature type="transmembrane region" description="Helical" evidence="6">
    <location>
        <begin position="9"/>
        <end position="27"/>
    </location>
</feature>
<comment type="caution">
    <text evidence="8">The sequence shown here is derived from an EMBL/GenBank/DDBJ whole genome shotgun (WGS) entry which is preliminary data.</text>
</comment>
<keyword evidence="3" id="KW-0201">Cytochrome c-type biogenesis</keyword>
<evidence type="ECO:0000256" key="6">
    <source>
        <dbReference type="SAM" id="Phobius"/>
    </source>
</evidence>
<evidence type="ECO:0000256" key="2">
    <source>
        <dbReference type="ARBA" id="ARBA00022692"/>
    </source>
</evidence>
<reference evidence="8 9" key="1">
    <citation type="journal article" date="2019" name="Nat. Med.">
        <title>A library of human gut bacterial isolates paired with longitudinal multiomics data enables mechanistic microbiome research.</title>
        <authorList>
            <person name="Poyet M."/>
            <person name="Groussin M."/>
            <person name="Gibbons S.M."/>
            <person name="Avila-Pacheco J."/>
            <person name="Jiang X."/>
            <person name="Kearney S.M."/>
            <person name="Perrotta A.R."/>
            <person name="Berdy B."/>
            <person name="Zhao S."/>
            <person name="Lieberman T.D."/>
            <person name="Swanson P.K."/>
            <person name="Smith M."/>
            <person name="Roesemann S."/>
            <person name="Alexander J.E."/>
            <person name="Rich S.A."/>
            <person name="Livny J."/>
            <person name="Vlamakis H."/>
            <person name="Clish C."/>
            <person name="Bullock K."/>
            <person name="Deik A."/>
            <person name="Scott J."/>
            <person name="Pierce K.A."/>
            <person name="Xavier R.J."/>
            <person name="Alm E.J."/>
        </authorList>
    </citation>
    <scope>NUCLEOTIDE SEQUENCE [LARGE SCALE GENOMIC DNA]</scope>
    <source>
        <strain evidence="8 9">BIOML-A14</strain>
    </source>
</reference>
<evidence type="ECO:0000256" key="1">
    <source>
        <dbReference type="ARBA" id="ARBA00004141"/>
    </source>
</evidence>
<evidence type="ECO:0000313" key="8">
    <source>
        <dbReference type="EMBL" id="KAA4660356.1"/>
    </source>
</evidence>
<gene>
    <name evidence="8" type="ORF">F3B98_26960</name>
</gene>
<evidence type="ECO:0000256" key="3">
    <source>
        <dbReference type="ARBA" id="ARBA00022748"/>
    </source>
</evidence>
<dbReference type="Pfam" id="PF05140">
    <property type="entry name" value="ResB"/>
    <property type="match status" value="1"/>
</dbReference>
<evidence type="ECO:0000256" key="5">
    <source>
        <dbReference type="ARBA" id="ARBA00023136"/>
    </source>
</evidence>
<evidence type="ECO:0000313" key="9">
    <source>
        <dbReference type="Proteomes" id="UP000435985"/>
    </source>
</evidence>
<feature type="transmembrane region" description="Helical" evidence="6">
    <location>
        <begin position="39"/>
        <end position="61"/>
    </location>
</feature>
<dbReference type="Proteomes" id="UP000435985">
    <property type="component" value="Unassembled WGS sequence"/>
</dbReference>
<dbReference type="EMBL" id="VWFO01000091">
    <property type="protein sequence ID" value="KAA4660356.1"/>
    <property type="molecule type" value="Genomic_DNA"/>
</dbReference>
<name>A0A642CB69_BACOV</name>
<evidence type="ECO:0000256" key="4">
    <source>
        <dbReference type="ARBA" id="ARBA00022989"/>
    </source>
</evidence>
<proteinExistence type="predicted"/>
<sequence>MHLFNLKKSLVSLYICLVALLAVVTFVEHVRGTEFVEKYVYHTVWFCCLWGVLAALAVVVLVKRQLWRHLPALLLHGSFLFILVGAMITFSCSKKGYMHLTVGTEVGTFIDQDSKRVIELPFTLCLDSFRVESYPGTEAPADYVSYIRDAEPVSMNRILSRQGYRFYQSSFDDDKEGSWLSVNYDPWGIG</sequence>
<dbReference type="GO" id="GO:0016020">
    <property type="term" value="C:membrane"/>
    <property type="evidence" value="ECO:0007669"/>
    <property type="project" value="UniProtKB-SubCell"/>
</dbReference>
<dbReference type="InterPro" id="IPR007816">
    <property type="entry name" value="ResB-like_domain"/>
</dbReference>
<protein>
    <submittedName>
        <fullName evidence="8">Cytochrome c biogenesis protein ResB</fullName>
    </submittedName>
</protein>
<accession>A0A642CB69</accession>
<organism evidence="8 9">
    <name type="scientific">Bacteroides ovatus</name>
    <dbReference type="NCBI Taxonomy" id="28116"/>
    <lineage>
        <taxon>Bacteria</taxon>
        <taxon>Pseudomonadati</taxon>
        <taxon>Bacteroidota</taxon>
        <taxon>Bacteroidia</taxon>
        <taxon>Bacteroidales</taxon>
        <taxon>Bacteroidaceae</taxon>
        <taxon>Bacteroides</taxon>
    </lineage>
</organism>
<keyword evidence="4 6" id="KW-1133">Transmembrane helix</keyword>
<dbReference type="AlphaFoldDB" id="A0A642CB69"/>
<keyword evidence="5 6" id="KW-0472">Membrane</keyword>
<evidence type="ECO:0000259" key="7">
    <source>
        <dbReference type="Pfam" id="PF05140"/>
    </source>
</evidence>
<feature type="domain" description="ResB-like" evidence="7">
    <location>
        <begin position="60"/>
        <end position="175"/>
    </location>
</feature>
<feature type="non-terminal residue" evidence="8">
    <location>
        <position position="190"/>
    </location>
</feature>
<dbReference type="GO" id="GO:0017004">
    <property type="term" value="P:cytochrome complex assembly"/>
    <property type="evidence" value="ECO:0007669"/>
    <property type="project" value="UniProtKB-KW"/>
</dbReference>
<keyword evidence="2 6" id="KW-0812">Transmembrane</keyword>